<sequence>SRQNKHMGNGSSSQQYNDATLAPLAPFPYQTGLIKSLCFPYEITLKLKEQAGWERSEE</sequence>
<protein>
    <submittedName>
        <fullName evidence="1">14114_t:CDS:1</fullName>
    </submittedName>
</protein>
<evidence type="ECO:0000313" key="2">
    <source>
        <dbReference type="Proteomes" id="UP000789525"/>
    </source>
</evidence>
<accession>A0ACA9PCS2</accession>
<dbReference type="EMBL" id="CAJVPT010032965">
    <property type="protein sequence ID" value="CAG8703170.1"/>
    <property type="molecule type" value="Genomic_DNA"/>
</dbReference>
<proteinExistence type="predicted"/>
<evidence type="ECO:0000313" key="1">
    <source>
        <dbReference type="EMBL" id="CAG8703170.1"/>
    </source>
</evidence>
<reference evidence="1" key="1">
    <citation type="submission" date="2021-06" db="EMBL/GenBank/DDBJ databases">
        <authorList>
            <person name="Kallberg Y."/>
            <person name="Tangrot J."/>
            <person name="Rosling A."/>
        </authorList>
    </citation>
    <scope>NUCLEOTIDE SEQUENCE</scope>
    <source>
        <strain evidence="1">CL356</strain>
    </source>
</reference>
<organism evidence="1 2">
    <name type="scientific">Acaulospora colombiana</name>
    <dbReference type="NCBI Taxonomy" id="27376"/>
    <lineage>
        <taxon>Eukaryota</taxon>
        <taxon>Fungi</taxon>
        <taxon>Fungi incertae sedis</taxon>
        <taxon>Mucoromycota</taxon>
        <taxon>Glomeromycotina</taxon>
        <taxon>Glomeromycetes</taxon>
        <taxon>Diversisporales</taxon>
        <taxon>Acaulosporaceae</taxon>
        <taxon>Acaulospora</taxon>
    </lineage>
</organism>
<keyword evidence="2" id="KW-1185">Reference proteome</keyword>
<gene>
    <name evidence="1" type="ORF">ACOLOM_LOCUS10339</name>
</gene>
<comment type="caution">
    <text evidence="1">The sequence shown here is derived from an EMBL/GenBank/DDBJ whole genome shotgun (WGS) entry which is preliminary data.</text>
</comment>
<feature type="non-terminal residue" evidence="1">
    <location>
        <position position="1"/>
    </location>
</feature>
<dbReference type="Proteomes" id="UP000789525">
    <property type="component" value="Unassembled WGS sequence"/>
</dbReference>
<name>A0ACA9PCS2_9GLOM</name>